<gene>
    <name evidence="2" type="ORF">LQV63_00295</name>
</gene>
<organism evidence="2 3">
    <name type="scientific">Paenibacillus profundus</name>
    <dbReference type="NCBI Taxonomy" id="1173085"/>
    <lineage>
        <taxon>Bacteria</taxon>
        <taxon>Bacillati</taxon>
        <taxon>Bacillota</taxon>
        <taxon>Bacilli</taxon>
        <taxon>Bacillales</taxon>
        <taxon>Paenibacillaceae</taxon>
        <taxon>Paenibacillus</taxon>
    </lineage>
</organism>
<dbReference type="EMBL" id="JAJNBZ010000001">
    <property type="protein sequence ID" value="MCE5167758.1"/>
    <property type="molecule type" value="Genomic_DNA"/>
</dbReference>
<dbReference type="RefSeq" id="WP_233695295.1">
    <property type="nucleotide sequence ID" value="NZ_JAJNBZ010000001.1"/>
</dbReference>
<comment type="function">
    <text evidence="1">Regulates expression of the glpD operon. In the presence of glycerol 3-phosphate (G3P) causes antitermination of transcription of glpD at the inverted repeat of the leader region to enhance its transcription. Binds and stabilizes glpD leader mRNA.</text>
</comment>
<dbReference type="Gene3D" id="3.20.20.70">
    <property type="entry name" value="Aldolase class I"/>
    <property type="match status" value="1"/>
</dbReference>
<dbReference type="PANTHER" id="PTHR35787">
    <property type="entry name" value="GLYCEROL UPTAKE OPERON ANTITERMINATOR REGULATORY PROTEIN"/>
    <property type="match status" value="1"/>
</dbReference>
<name>A0ABS8Y7U8_9BACL</name>
<dbReference type="InterPro" id="IPR006699">
    <property type="entry name" value="GlpP"/>
</dbReference>
<keyword evidence="1" id="KW-0319">Glycerol metabolism</keyword>
<evidence type="ECO:0000313" key="3">
    <source>
        <dbReference type="Proteomes" id="UP001199916"/>
    </source>
</evidence>
<reference evidence="2 3" key="1">
    <citation type="submission" date="2021-11" db="EMBL/GenBank/DDBJ databases">
        <title>Draft genome sequence of Paenibacillus profundus YoMME, a new Gram-positive bacteria with exoelectrogenic properties.</title>
        <authorList>
            <person name="Hubenova Y."/>
            <person name="Hubenova E."/>
            <person name="Manasiev Y."/>
            <person name="Peykov S."/>
            <person name="Mitov M."/>
        </authorList>
    </citation>
    <scope>NUCLEOTIDE SEQUENCE [LARGE SCALE GENOMIC DNA]</scope>
    <source>
        <strain evidence="2 3">YoMME</strain>
    </source>
</reference>
<dbReference type="CDD" id="cd00945">
    <property type="entry name" value="Aldolase_Class_I"/>
    <property type="match status" value="1"/>
</dbReference>
<dbReference type="Proteomes" id="UP001199916">
    <property type="component" value="Unassembled WGS sequence"/>
</dbReference>
<sequence length="195" mass="21940">MYFANQQILPAVRQMKDFEKLLTSPFEYLVLLDVHIAQLKPIFQMSHPYHKKLLLHVDLIQGLQSDSYAAEFLCQEFNPYGLLSTKANVIIRAKQKGVIAIQRIFLIDNSSFEKSCSLLEKTNPDFIEVLPSPMLHVMNKSKQGPDIPLLAGGFIRTTADVDEALGAGAVAVTTSSKELWKHYADHGADRVKKRN</sequence>
<evidence type="ECO:0000256" key="1">
    <source>
        <dbReference type="PIRNR" id="PIRNR016897"/>
    </source>
</evidence>
<dbReference type="InterPro" id="IPR013785">
    <property type="entry name" value="Aldolase_TIM"/>
</dbReference>
<comment type="caution">
    <text evidence="2">The sequence shown here is derived from an EMBL/GenBank/DDBJ whole genome shotgun (WGS) entry which is preliminary data.</text>
</comment>
<proteinExistence type="predicted"/>
<protein>
    <recommendedName>
        <fullName evidence="1">Glycerol uptake operon antiterminator regulatory protein</fullName>
    </recommendedName>
</protein>
<keyword evidence="3" id="KW-1185">Reference proteome</keyword>
<dbReference type="Pfam" id="PF04309">
    <property type="entry name" value="G3P_antiterm"/>
    <property type="match status" value="1"/>
</dbReference>
<keyword evidence="1" id="KW-0694">RNA-binding</keyword>
<accession>A0ABS8Y7U8</accession>
<evidence type="ECO:0000313" key="2">
    <source>
        <dbReference type="EMBL" id="MCE5167758.1"/>
    </source>
</evidence>
<dbReference type="PIRSF" id="PIRSF016897">
    <property type="entry name" value="GlpP"/>
    <property type="match status" value="1"/>
</dbReference>
<dbReference type="PANTHER" id="PTHR35787:SF1">
    <property type="entry name" value="GLYCEROL UPTAKE OPERON ANTITERMINATOR REGULATORY PROTEIN"/>
    <property type="match status" value="1"/>
</dbReference>
<keyword evidence="1" id="KW-0804">Transcription</keyword>
<keyword evidence="1" id="KW-0805">Transcription regulation</keyword>
<dbReference type="SUPFAM" id="SSF110391">
    <property type="entry name" value="GlpP-like"/>
    <property type="match status" value="1"/>
</dbReference>